<dbReference type="SUPFAM" id="SSF52058">
    <property type="entry name" value="L domain-like"/>
    <property type="match status" value="1"/>
</dbReference>
<dbReference type="Gene3D" id="3.80.10.10">
    <property type="entry name" value="Ribonuclease Inhibitor"/>
    <property type="match status" value="1"/>
</dbReference>
<evidence type="ECO:0000256" key="1">
    <source>
        <dbReference type="ARBA" id="ARBA00022737"/>
    </source>
</evidence>
<dbReference type="Proteomes" id="UP000238479">
    <property type="component" value="Chromosome 2"/>
</dbReference>
<comment type="caution">
    <text evidence="6">The sequence shown here is derived from an EMBL/GenBank/DDBJ whole genome shotgun (WGS) entry which is preliminary data.</text>
</comment>
<dbReference type="OMA" id="WIRWMAI"/>
<dbReference type="PANTHER" id="PTHR23155">
    <property type="entry name" value="DISEASE RESISTANCE PROTEIN RP"/>
    <property type="match status" value="1"/>
</dbReference>
<dbReference type="InterPro" id="IPR058922">
    <property type="entry name" value="WHD_DRP"/>
</dbReference>
<evidence type="ECO:0000259" key="5">
    <source>
        <dbReference type="Pfam" id="PF23598"/>
    </source>
</evidence>
<feature type="domain" description="Disease resistance R13L4/SHOC-2-like LRR" evidence="5">
    <location>
        <begin position="320"/>
        <end position="513"/>
    </location>
</feature>
<evidence type="ECO:0000256" key="2">
    <source>
        <dbReference type="ARBA" id="ARBA00022821"/>
    </source>
</evidence>
<dbReference type="OrthoDB" id="1934998at2759"/>
<protein>
    <submittedName>
        <fullName evidence="6">Putative leucine-rich repeat domain, L domain-containing protein</fullName>
    </submittedName>
</protein>
<proteinExistence type="predicted"/>
<sequence>MEDELENIKGVLPRVKHWEQTLVNQFTNLERRLDKIILGTETSIEAITATLNRMFQNVEQIKLSHPLVQLMPSPERSSESTWTRRSQPELSQGMSPEWSELSLENWVDNTRSMEDIKRSYEHLESVELKMCCLSLSIFPPDSVIKKRPLIYWWIGEGFVTTTKGRTAEETGEEIFRKLIISGLIQVQPHNAFSSRVVNSCTVHPWVRHMLVSLAKHAKLFDFDSRWPRMPSYSTDSISNCRRACLVYDNPISEGSNGRKVEDLLTVFNVNEQYLSLKREWLRKLKKVEVIQLGRWQNSASHHIEVEDKGFLKGLGAQNKLLKYLCLRGISGITKLPSSILKLLNLEILDLRACHSLETLPPDISPLRNLTHFDISECYLLEAMPKGIEKLSSLQVLKGFVIGDLEGTPCRIGDLAQLRHLKRLSIHMGNQAEVQKGEFHKLEEIVSLRHLKLSWGVVSPNLKAKVGFQSLEFSFPPDLEKLDLQGIPLAHVPEWLNPVKLKNLKKLYIRGGELDSLDHGETEKWTVEVLRLKHLNNLEIGLPKLKDEFPRLRYLEKINCHEIEKDRYDEDIVWSEYAEYTCI</sequence>
<dbReference type="EMBL" id="PDCK01000040">
    <property type="protein sequence ID" value="PRQ52139.1"/>
    <property type="molecule type" value="Genomic_DNA"/>
</dbReference>
<dbReference type="GO" id="GO:0098542">
    <property type="term" value="P:defense response to other organism"/>
    <property type="evidence" value="ECO:0007669"/>
    <property type="project" value="TreeGrafter"/>
</dbReference>
<feature type="domain" description="Disease resistance protein winged helix" evidence="4">
    <location>
        <begin position="137"/>
        <end position="207"/>
    </location>
</feature>
<dbReference type="Pfam" id="PF23559">
    <property type="entry name" value="WHD_DRP"/>
    <property type="match status" value="1"/>
</dbReference>
<dbReference type="STRING" id="74649.A0A2P6S0C7"/>
<dbReference type="Pfam" id="PF23598">
    <property type="entry name" value="LRR_14"/>
    <property type="match status" value="1"/>
</dbReference>
<dbReference type="InterPro" id="IPR032675">
    <property type="entry name" value="LRR_dom_sf"/>
</dbReference>
<keyword evidence="7" id="KW-1185">Reference proteome</keyword>
<keyword evidence="1" id="KW-0677">Repeat</keyword>
<dbReference type="Gene3D" id="1.10.10.10">
    <property type="entry name" value="Winged helix-like DNA-binding domain superfamily/Winged helix DNA-binding domain"/>
    <property type="match status" value="1"/>
</dbReference>
<name>A0A2P6S0C7_ROSCH</name>
<keyword evidence="2" id="KW-0611">Plant defense</keyword>
<dbReference type="InterPro" id="IPR055414">
    <property type="entry name" value="LRR_R13L4/SHOC2-like"/>
</dbReference>
<dbReference type="Gramene" id="PRQ52139">
    <property type="protein sequence ID" value="PRQ52139"/>
    <property type="gene ID" value="RchiOBHm_Chr2g0152221"/>
</dbReference>
<reference evidence="6 7" key="1">
    <citation type="journal article" date="2018" name="Nat. Genet.">
        <title>The Rosa genome provides new insights in the design of modern roses.</title>
        <authorList>
            <person name="Bendahmane M."/>
        </authorList>
    </citation>
    <scope>NUCLEOTIDE SEQUENCE [LARGE SCALE GENOMIC DNA]</scope>
    <source>
        <strain evidence="7">cv. Old Blush</strain>
    </source>
</reference>
<accession>A0A2P6S0C7</accession>
<dbReference type="FunFam" id="1.10.10.10:FF:000322">
    <property type="entry name" value="Probable disease resistance protein At1g63360"/>
    <property type="match status" value="1"/>
</dbReference>
<dbReference type="AlphaFoldDB" id="A0A2P6S0C7"/>
<dbReference type="InterPro" id="IPR044974">
    <property type="entry name" value="Disease_R_plants"/>
</dbReference>
<gene>
    <name evidence="6" type="ORF">RchiOBHm_Chr2g0152221</name>
</gene>
<evidence type="ECO:0000313" key="7">
    <source>
        <dbReference type="Proteomes" id="UP000238479"/>
    </source>
</evidence>
<dbReference type="InterPro" id="IPR036388">
    <property type="entry name" value="WH-like_DNA-bd_sf"/>
</dbReference>
<feature type="region of interest" description="Disordered" evidence="3">
    <location>
        <begin position="71"/>
        <end position="96"/>
    </location>
</feature>
<organism evidence="6 7">
    <name type="scientific">Rosa chinensis</name>
    <name type="common">China rose</name>
    <dbReference type="NCBI Taxonomy" id="74649"/>
    <lineage>
        <taxon>Eukaryota</taxon>
        <taxon>Viridiplantae</taxon>
        <taxon>Streptophyta</taxon>
        <taxon>Embryophyta</taxon>
        <taxon>Tracheophyta</taxon>
        <taxon>Spermatophyta</taxon>
        <taxon>Magnoliopsida</taxon>
        <taxon>eudicotyledons</taxon>
        <taxon>Gunneridae</taxon>
        <taxon>Pentapetalae</taxon>
        <taxon>rosids</taxon>
        <taxon>fabids</taxon>
        <taxon>Rosales</taxon>
        <taxon>Rosaceae</taxon>
        <taxon>Rosoideae</taxon>
        <taxon>Rosoideae incertae sedis</taxon>
        <taxon>Rosa</taxon>
    </lineage>
</organism>
<evidence type="ECO:0000313" key="6">
    <source>
        <dbReference type="EMBL" id="PRQ52139.1"/>
    </source>
</evidence>
<evidence type="ECO:0000259" key="4">
    <source>
        <dbReference type="Pfam" id="PF23559"/>
    </source>
</evidence>
<feature type="compositionally biased region" description="Low complexity" evidence="3">
    <location>
        <begin position="72"/>
        <end position="85"/>
    </location>
</feature>
<evidence type="ECO:0000256" key="3">
    <source>
        <dbReference type="SAM" id="MobiDB-lite"/>
    </source>
</evidence>
<dbReference type="PANTHER" id="PTHR23155:SF1076">
    <property type="entry name" value="LEUCINE-RICH REPEAT (LRR) FAMILY PROTEIN-RELATED"/>
    <property type="match status" value="1"/>
</dbReference>